<protein>
    <submittedName>
        <fullName evidence="1">Uncharacterized protein</fullName>
    </submittedName>
</protein>
<sequence>MKQYFDTILLHLNDTKKDKAELTNNLCSRDSATSVEHDTMSDPAIILVKNVYDLVLKSSVGVRHWYNIEVKCRNNIASNKTYIHGNMKLSYPHYKSLSSVKVM</sequence>
<accession>A0AAW1M2P3</accession>
<organism evidence="1 2">
    <name type="scientific">Saponaria officinalis</name>
    <name type="common">Common soapwort</name>
    <name type="synonym">Lychnis saponaria</name>
    <dbReference type="NCBI Taxonomy" id="3572"/>
    <lineage>
        <taxon>Eukaryota</taxon>
        <taxon>Viridiplantae</taxon>
        <taxon>Streptophyta</taxon>
        <taxon>Embryophyta</taxon>
        <taxon>Tracheophyta</taxon>
        <taxon>Spermatophyta</taxon>
        <taxon>Magnoliopsida</taxon>
        <taxon>eudicotyledons</taxon>
        <taxon>Gunneridae</taxon>
        <taxon>Pentapetalae</taxon>
        <taxon>Caryophyllales</taxon>
        <taxon>Caryophyllaceae</taxon>
        <taxon>Caryophylleae</taxon>
        <taxon>Saponaria</taxon>
    </lineage>
</organism>
<keyword evidence="2" id="KW-1185">Reference proteome</keyword>
<dbReference type="Proteomes" id="UP001443914">
    <property type="component" value="Unassembled WGS sequence"/>
</dbReference>
<dbReference type="EMBL" id="JBDFQZ010000003">
    <property type="protein sequence ID" value="KAK9743463.1"/>
    <property type="molecule type" value="Genomic_DNA"/>
</dbReference>
<reference evidence="1" key="1">
    <citation type="submission" date="2024-03" db="EMBL/GenBank/DDBJ databases">
        <title>WGS assembly of Saponaria officinalis var. Norfolk2.</title>
        <authorList>
            <person name="Jenkins J."/>
            <person name="Shu S."/>
            <person name="Grimwood J."/>
            <person name="Barry K."/>
            <person name="Goodstein D."/>
            <person name="Schmutz J."/>
            <person name="Leebens-Mack J."/>
            <person name="Osbourn A."/>
        </authorList>
    </citation>
    <scope>NUCLEOTIDE SEQUENCE [LARGE SCALE GENOMIC DNA]</scope>
    <source>
        <strain evidence="1">JIC</strain>
    </source>
</reference>
<gene>
    <name evidence="1" type="ORF">RND81_03G241000</name>
</gene>
<proteinExistence type="predicted"/>
<evidence type="ECO:0000313" key="1">
    <source>
        <dbReference type="EMBL" id="KAK9743463.1"/>
    </source>
</evidence>
<name>A0AAW1M2P3_SAPOF</name>
<dbReference type="AlphaFoldDB" id="A0AAW1M2P3"/>
<evidence type="ECO:0000313" key="2">
    <source>
        <dbReference type="Proteomes" id="UP001443914"/>
    </source>
</evidence>
<comment type="caution">
    <text evidence="1">The sequence shown here is derived from an EMBL/GenBank/DDBJ whole genome shotgun (WGS) entry which is preliminary data.</text>
</comment>